<dbReference type="Proteomes" id="UP000217005">
    <property type="component" value="Unassembled WGS sequence"/>
</dbReference>
<evidence type="ECO:0000313" key="3">
    <source>
        <dbReference type="EMBL" id="OZI28798.1"/>
    </source>
</evidence>
<protein>
    <recommendedName>
        <fullName evidence="5">DUF945 domain-containing protein</fullName>
    </recommendedName>
</protein>
<dbReference type="OrthoDB" id="5444681at2"/>
<comment type="caution">
    <text evidence="3">The sequence shown here is derived from an EMBL/GenBank/DDBJ whole genome shotgun (WGS) entry which is preliminary data.</text>
</comment>
<name>A0A261RUP7_9BORD</name>
<sequence>MKKGVAITAGVVIVGAGLWLGGTWYTGQRIEAESAERLAQANEDLAKAMPGYNVKVEQISFSRTFFQSDARYALTFVVPPELADAFPNGGRLEFDAHYQHGPFPGKALAAGHFAPSLAFVHSELVRTPQTETWFKLSGDKTPLWSDMVLGYSGNATMHSEIAPLTFAENDVKLAFSGAVLKGDYTRSNKGTKGTMTAASFTGEGPDRSEGAAPGARTALKATDLAVDFDLRQGKFDMQTGSTEMRIKDASVDSAEFKLGINDFAYGAKSEETDQFVNGSIWYRAGALNVNSQALGSQQFTMKLDRLDGKTLANVVKLYNQVAAEQMAAGQPADQLPPEQLQKLGEAALPLLANNPTIALEPVSWKTDKGESTLNLKLTLAQPANAKVPAVMLAQQVIKSLDTKLVLNKTMVTDLTAKFLQLKGLTPDVALAQAKEQTDQLAGMAVMMNAGKIEGDNIISTLTYADGKINLNGREMPADAMLGAIPQ</sequence>
<gene>
    <name evidence="3" type="ORF">CEG14_22925</name>
</gene>
<dbReference type="AlphaFoldDB" id="A0A261RUP7"/>
<feature type="transmembrane region" description="Helical" evidence="2">
    <location>
        <begin position="7"/>
        <end position="27"/>
    </location>
</feature>
<organism evidence="3 4">
    <name type="scientific">Bordetella genomosp. 1</name>
    <dbReference type="NCBI Taxonomy" id="1395607"/>
    <lineage>
        <taxon>Bacteria</taxon>
        <taxon>Pseudomonadati</taxon>
        <taxon>Pseudomonadota</taxon>
        <taxon>Betaproteobacteria</taxon>
        <taxon>Burkholderiales</taxon>
        <taxon>Alcaligenaceae</taxon>
        <taxon>Bordetella</taxon>
    </lineage>
</organism>
<keyword evidence="2" id="KW-0472">Membrane</keyword>
<keyword evidence="2" id="KW-0812">Transmembrane</keyword>
<keyword evidence="2" id="KW-1133">Transmembrane helix</keyword>
<feature type="region of interest" description="Disordered" evidence="1">
    <location>
        <begin position="191"/>
        <end position="214"/>
    </location>
</feature>
<accession>A0A261RUP7</accession>
<evidence type="ECO:0008006" key="5">
    <source>
        <dbReference type="Google" id="ProtNLM"/>
    </source>
</evidence>
<dbReference type="EMBL" id="NEVL01000006">
    <property type="protein sequence ID" value="OZI28798.1"/>
    <property type="molecule type" value="Genomic_DNA"/>
</dbReference>
<dbReference type="InterPro" id="IPR010352">
    <property type="entry name" value="DUF945"/>
</dbReference>
<evidence type="ECO:0000256" key="2">
    <source>
        <dbReference type="SAM" id="Phobius"/>
    </source>
</evidence>
<evidence type="ECO:0000256" key="1">
    <source>
        <dbReference type="SAM" id="MobiDB-lite"/>
    </source>
</evidence>
<evidence type="ECO:0000313" key="4">
    <source>
        <dbReference type="Proteomes" id="UP000217005"/>
    </source>
</evidence>
<proteinExistence type="predicted"/>
<reference evidence="3 4" key="1">
    <citation type="submission" date="2017-05" db="EMBL/GenBank/DDBJ databases">
        <title>Complete and WGS of Bordetella genogroups.</title>
        <authorList>
            <person name="Spilker T."/>
            <person name="LiPuma J."/>
        </authorList>
    </citation>
    <scope>NUCLEOTIDE SEQUENCE [LARGE SCALE GENOMIC DNA]</scope>
    <source>
        <strain evidence="3 4">AU17610</strain>
    </source>
</reference>
<dbReference type="Pfam" id="PF06097">
    <property type="entry name" value="DUF945"/>
    <property type="match status" value="1"/>
</dbReference>